<evidence type="ECO:0000313" key="8">
    <source>
        <dbReference type="EMBL" id="MBF0935014.1"/>
    </source>
</evidence>
<dbReference type="Pfam" id="PF03734">
    <property type="entry name" value="YkuD"/>
    <property type="match status" value="1"/>
</dbReference>
<dbReference type="GO" id="GO:0008360">
    <property type="term" value="P:regulation of cell shape"/>
    <property type="evidence" value="ECO:0007669"/>
    <property type="project" value="UniProtKB-UniRule"/>
</dbReference>
<dbReference type="GO" id="GO:0005576">
    <property type="term" value="C:extracellular region"/>
    <property type="evidence" value="ECO:0007669"/>
    <property type="project" value="TreeGrafter"/>
</dbReference>
<evidence type="ECO:0000256" key="2">
    <source>
        <dbReference type="ARBA" id="ARBA00022679"/>
    </source>
</evidence>
<keyword evidence="2" id="KW-0808">Transferase</keyword>
<gene>
    <name evidence="8" type="ORF">HXK00_05150</name>
</gene>
<protein>
    <submittedName>
        <fullName evidence="8">Peptidoglycan binding domain-containing protein</fullName>
    </submittedName>
</protein>
<keyword evidence="3 6" id="KW-0133">Cell shape</keyword>
<accession>A0A929QSY3</accession>
<keyword evidence="4 6" id="KW-0573">Peptidoglycan synthesis</keyword>
<dbReference type="PANTHER" id="PTHR30582:SF33">
    <property type="entry name" value="EXPORTED PROTEIN"/>
    <property type="match status" value="1"/>
</dbReference>
<comment type="caution">
    <text evidence="8">The sequence shown here is derived from an EMBL/GenBank/DDBJ whole genome shotgun (WGS) entry which is preliminary data.</text>
</comment>
<evidence type="ECO:0000256" key="1">
    <source>
        <dbReference type="ARBA" id="ARBA00004752"/>
    </source>
</evidence>
<sequence length="459" mass="50124">MKKGLIIGSTTVLLLAGLGYSAGVGFYAQKFQANTKFGSLDISNLTLAEAEDKIGKDLNQKEVTILENGKEVGRFTLEQAGVQVDANKALESAYNSQDPTGWVGSFFNTTEYKNVLLNHVAFNDENLSKTLDGFGLNNQNRTAAEDAKIEYSNGQGYHVTPEKDGNQLDVAKVKELIVSQVQSGNTSVEINSAYQAPKIKSDDPKITQVMDQINKVADTKITLTISGKEEVVPKDKINDWIQFDESNNLVVDQSKVQDYVKELNTKYATINKTRKFASTLSGVVDVQPGTLGWSIDSEAEAEKIVADLNKGGTIKREPTVVGTGYADKENDIGPSYVEVDIAHQMMFIYKDGKKVLETPVVTGRPGTTTIPGAYASWNKESPSTLKGYNPHTQKEYQQPVDYWIPFDDTGQGIHDANWQASFGGEAYLSNGSLGCINTPPGTMAEVYQLVEVGMPVIIF</sequence>
<dbReference type="Pfam" id="PF12229">
    <property type="entry name" value="PG_binding_4"/>
    <property type="match status" value="2"/>
</dbReference>
<dbReference type="Gene3D" id="2.40.440.10">
    <property type="entry name" value="L,D-transpeptidase catalytic domain-like"/>
    <property type="match status" value="1"/>
</dbReference>
<organism evidence="8 9">
    <name type="scientific">Abiotrophia defectiva</name>
    <name type="common">Streptococcus defectivus</name>
    <dbReference type="NCBI Taxonomy" id="46125"/>
    <lineage>
        <taxon>Bacteria</taxon>
        <taxon>Bacillati</taxon>
        <taxon>Bacillota</taxon>
        <taxon>Bacilli</taxon>
        <taxon>Lactobacillales</taxon>
        <taxon>Aerococcaceae</taxon>
        <taxon>Abiotrophia</taxon>
    </lineage>
</organism>
<dbReference type="InterPro" id="IPR038054">
    <property type="entry name" value="LD_TPept-like_central_sf"/>
</dbReference>
<comment type="pathway">
    <text evidence="1 6">Cell wall biogenesis; peptidoglycan biosynthesis.</text>
</comment>
<dbReference type="SUPFAM" id="SSF143985">
    <property type="entry name" value="L,D-transpeptidase pre-catalytic domain-like"/>
    <property type="match status" value="1"/>
</dbReference>
<dbReference type="GO" id="GO:0071972">
    <property type="term" value="F:peptidoglycan L,D-transpeptidase activity"/>
    <property type="evidence" value="ECO:0007669"/>
    <property type="project" value="TreeGrafter"/>
</dbReference>
<dbReference type="AlphaFoldDB" id="A0A929QSY3"/>
<evidence type="ECO:0000256" key="3">
    <source>
        <dbReference type="ARBA" id="ARBA00022960"/>
    </source>
</evidence>
<dbReference type="InterPro" id="IPR022029">
    <property type="entry name" value="YoaR-like_PG-bd"/>
</dbReference>
<feature type="active site" description="Proton donor/acceptor" evidence="6">
    <location>
        <position position="414"/>
    </location>
</feature>
<dbReference type="PROSITE" id="PS52029">
    <property type="entry name" value="LD_TPASE"/>
    <property type="match status" value="1"/>
</dbReference>
<proteinExistence type="predicted"/>
<dbReference type="InterPro" id="IPR005490">
    <property type="entry name" value="LD_TPept_cat_dom"/>
</dbReference>
<dbReference type="EMBL" id="JABZFV010000110">
    <property type="protein sequence ID" value="MBF0935014.1"/>
    <property type="molecule type" value="Genomic_DNA"/>
</dbReference>
<dbReference type="CDD" id="cd16913">
    <property type="entry name" value="YkuD_like"/>
    <property type="match status" value="1"/>
</dbReference>
<evidence type="ECO:0000313" key="9">
    <source>
        <dbReference type="Proteomes" id="UP000757900"/>
    </source>
</evidence>
<reference evidence="8" key="1">
    <citation type="submission" date="2020-04" db="EMBL/GenBank/DDBJ databases">
        <title>Deep metagenomics examines the oral microbiome during advanced dental caries in children, revealing novel taxa and co-occurrences with host molecules.</title>
        <authorList>
            <person name="Baker J.L."/>
            <person name="Morton J.T."/>
            <person name="Dinis M."/>
            <person name="Alvarez R."/>
            <person name="Tran N.C."/>
            <person name="Knight R."/>
            <person name="Edlund A."/>
        </authorList>
    </citation>
    <scope>NUCLEOTIDE SEQUENCE</scope>
    <source>
        <strain evidence="8">JCVI_23_bin.16</strain>
    </source>
</reference>
<dbReference type="SUPFAM" id="SSF141523">
    <property type="entry name" value="L,D-transpeptidase catalytic domain-like"/>
    <property type="match status" value="1"/>
</dbReference>
<dbReference type="InterPro" id="IPR038063">
    <property type="entry name" value="Transpep_catalytic_dom"/>
</dbReference>
<evidence type="ECO:0000256" key="6">
    <source>
        <dbReference type="PROSITE-ProRule" id="PRU01373"/>
    </source>
</evidence>
<dbReference type="InterPro" id="IPR050979">
    <property type="entry name" value="LD-transpeptidase"/>
</dbReference>
<dbReference type="GO" id="GO:0071555">
    <property type="term" value="P:cell wall organization"/>
    <property type="evidence" value="ECO:0007669"/>
    <property type="project" value="UniProtKB-UniRule"/>
</dbReference>
<dbReference type="Proteomes" id="UP000757900">
    <property type="component" value="Unassembled WGS sequence"/>
</dbReference>
<dbReference type="RefSeq" id="WP_268445196.1">
    <property type="nucleotide sequence ID" value="NZ_CAMIKC010000053.1"/>
</dbReference>
<evidence type="ECO:0000256" key="5">
    <source>
        <dbReference type="ARBA" id="ARBA00023316"/>
    </source>
</evidence>
<name>A0A929QSY3_ABIDE</name>
<dbReference type="GO" id="GO:0018104">
    <property type="term" value="P:peptidoglycan-protein cross-linking"/>
    <property type="evidence" value="ECO:0007669"/>
    <property type="project" value="TreeGrafter"/>
</dbReference>
<dbReference type="GO" id="GO:0016740">
    <property type="term" value="F:transferase activity"/>
    <property type="evidence" value="ECO:0007669"/>
    <property type="project" value="UniProtKB-KW"/>
</dbReference>
<keyword evidence="5 6" id="KW-0961">Cell wall biogenesis/degradation</keyword>
<dbReference type="PANTHER" id="PTHR30582">
    <property type="entry name" value="L,D-TRANSPEPTIDASE"/>
    <property type="match status" value="1"/>
</dbReference>
<feature type="domain" description="L,D-TPase catalytic" evidence="7">
    <location>
        <begin position="335"/>
        <end position="459"/>
    </location>
</feature>
<evidence type="ECO:0000256" key="4">
    <source>
        <dbReference type="ARBA" id="ARBA00022984"/>
    </source>
</evidence>
<evidence type="ECO:0000259" key="7">
    <source>
        <dbReference type="PROSITE" id="PS52029"/>
    </source>
</evidence>
<feature type="active site" description="Nucleophile" evidence="6">
    <location>
        <position position="435"/>
    </location>
</feature>
<dbReference type="Gene3D" id="3.10.20.800">
    <property type="match status" value="1"/>
</dbReference>